<dbReference type="OrthoDB" id="450111at2"/>
<dbReference type="AlphaFoldDB" id="A0A2K9ESJ3"/>
<protein>
    <submittedName>
        <fullName evidence="1">Uncharacterized protein</fullName>
    </submittedName>
</protein>
<keyword evidence="2" id="KW-1185">Reference proteome</keyword>
<organism evidence="1 2">
    <name type="scientific">Paracoccus tegillarcae</name>
    <dbReference type="NCBI Taxonomy" id="1529068"/>
    <lineage>
        <taxon>Bacteria</taxon>
        <taxon>Pseudomonadati</taxon>
        <taxon>Pseudomonadota</taxon>
        <taxon>Alphaproteobacteria</taxon>
        <taxon>Rhodobacterales</taxon>
        <taxon>Paracoccaceae</taxon>
        <taxon>Paracoccus</taxon>
    </lineage>
</organism>
<evidence type="ECO:0000313" key="1">
    <source>
        <dbReference type="EMBL" id="AUH33796.1"/>
    </source>
</evidence>
<accession>A0A2K9ESJ3</accession>
<dbReference type="RefSeq" id="WP_101460462.1">
    <property type="nucleotide sequence ID" value="NZ_CP025408.1"/>
</dbReference>
<proteinExistence type="predicted"/>
<evidence type="ECO:0000313" key="2">
    <source>
        <dbReference type="Proteomes" id="UP000233742"/>
    </source>
</evidence>
<sequence length="151" mass="16162">MTDRKPFAHDPPGVPRSVADGVRIVDGPVVKMAMGPLNVPFPIRMTVLQLPDGIRVHSPISLTDLIENVAPARVGTVWRWIMAVAGNPGPTGSTPRDDRAVIPDKLAVGFVAQQMVAPDPARVILAHGDCHLENPVPRLQQALGRALRKAA</sequence>
<gene>
    <name evidence="1" type="ORF">CUV01_10700</name>
</gene>
<reference evidence="1 2" key="1">
    <citation type="submission" date="2017-12" db="EMBL/GenBank/DDBJ databases">
        <authorList>
            <person name="Hurst M.R.H."/>
        </authorList>
    </citation>
    <scope>NUCLEOTIDE SEQUENCE [LARGE SCALE GENOMIC DNA]</scope>
    <source>
        <strain evidence="1 2">BM15</strain>
    </source>
</reference>
<dbReference type="EMBL" id="CP025408">
    <property type="protein sequence ID" value="AUH33796.1"/>
    <property type="molecule type" value="Genomic_DNA"/>
</dbReference>
<dbReference type="Proteomes" id="UP000233742">
    <property type="component" value="Chromosome"/>
</dbReference>
<dbReference type="KEGG" id="paro:CUV01_10700"/>
<name>A0A2K9ESJ3_9RHOB</name>